<dbReference type="SUPFAM" id="SSF81631">
    <property type="entry name" value="PAP/OAS1 substrate-binding domain"/>
    <property type="match status" value="1"/>
</dbReference>
<sequence>MEVCSSSEISIDKWLTAEHRVQEILWAVQPNVASEWRRRELIDYVQRIIKGHFGTEVLSFGSVPLKTYLPDGDIDLTVLCHRKQEEDLARAICSHLQGEPKEPGFLVEDVRYVYAKVKIIKCTVNNIAVDISFNQVAGLCTLCFLEQADQVVGRDHLFKKSIILIKAWCYYESRTVGAPHGLISTYALETLVLYIINLFHSSLRGPLQVLHRFLEYYSKFDWTNYCISINGPVSLSSVLKIRETPENEGENLLFTKEFLKKCRVAFSDPRRISEARLQEFPIKCFNVVDPLKDNNNLGRSVTSGNFARIKSAFAFGENELRRILALPGENIGHKLQKDFFPVTLNRNGRGQRPDLQALVPAFGSGRYVQSNLTGDFDYHYGGILYAQWLHDESLHLSSHPSPPPSQVQNNTTWNARTWSVNVFDQMSMNAYALPFYHHCASQQTAHIRTLPGTGMYIPDPSPHYRQMYSRARGRNESKNLRVMMKPP</sequence>
<evidence type="ECO:0000259" key="2">
    <source>
        <dbReference type="Pfam" id="PF26180"/>
    </source>
</evidence>
<dbReference type="Gramene" id="PRQ59605">
    <property type="protein sequence ID" value="PRQ59605"/>
    <property type="gene ID" value="RchiOBHm_Chr1g0372011"/>
</dbReference>
<organism evidence="3 4">
    <name type="scientific">Rosa chinensis</name>
    <name type="common">China rose</name>
    <dbReference type="NCBI Taxonomy" id="74649"/>
    <lineage>
        <taxon>Eukaryota</taxon>
        <taxon>Viridiplantae</taxon>
        <taxon>Streptophyta</taxon>
        <taxon>Embryophyta</taxon>
        <taxon>Tracheophyta</taxon>
        <taxon>Spermatophyta</taxon>
        <taxon>Magnoliopsida</taxon>
        <taxon>eudicotyledons</taxon>
        <taxon>Gunneridae</taxon>
        <taxon>Pentapetalae</taxon>
        <taxon>rosids</taxon>
        <taxon>fabids</taxon>
        <taxon>Rosales</taxon>
        <taxon>Rosaceae</taxon>
        <taxon>Rosoideae</taxon>
        <taxon>Rosoideae incertae sedis</taxon>
        <taxon>Rosa</taxon>
    </lineage>
</organism>
<reference evidence="3 4" key="1">
    <citation type="journal article" date="2018" name="Nat. Genet.">
        <title>The Rosa genome provides new insights in the design of modern roses.</title>
        <authorList>
            <person name="Bendahmane M."/>
        </authorList>
    </citation>
    <scope>NUCLEOTIDE SEQUENCE [LARGE SCALE GENOMIC DNA]</scope>
    <source>
        <strain evidence="4">cv. Old Blush</strain>
    </source>
</reference>
<dbReference type="Gene3D" id="1.10.1410.10">
    <property type="match status" value="1"/>
</dbReference>
<dbReference type="OMA" id="ILCTIQP"/>
<evidence type="ECO:0000259" key="1">
    <source>
        <dbReference type="Pfam" id="PF22600"/>
    </source>
</evidence>
<dbReference type="Pfam" id="PF26180">
    <property type="entry name" value="PAP-OAS1"/>
    <property type="match status" value="1"/>
</dbReference>
<dbReference type="PANTHER" id="PTHR45979:SF6">
    <property type="entry name" value="NUCLEOTIDYLTRANSFERASE DOMAIN PROTEIN"/>
    <property type="match status" value="1"/>
</dbReference>
<evidence type="ECO:0000313" key="3">
    <source>
        <dbReference type="EMBL" id="PRQ59605.1"/>
    </source>
</evidence>
<dbReference type="InterPro" id="IPR058920">
    <property type="entry name" value="PAP-OAS1-bd-rel"/>
</dbReference>
<feature type="domain" description="PAP/OAS1 substrate-binding-related" evidence="2">
    <location>
        <begin position="152"/>
        <end position="343"/>
    </location>
</feature>
<protein>
    <submittedName>
        <fullName evidence="3">Putative PAP/25A-associated, polymerase, nucleotidyl transferase domain-containing protein</fullName>
    </submittedName>
</protein>
<name>A0A2P6SLN8_ROSCH</name>
<dbReference type="CDD" id="cd05402">
    <property type="entry name" value="NT_PAP_TUTase"/>
    <property type="match status" value="1"/>
</dbReference>
<dbReference type="PANTHER" id="PTHR45979">
    <property type="entry name" value="PAP/OAS1 SUBSTRATE-BINDING DOMAIN SUPERFAMILY"/>
    <property type="match status" value="1"/>
</dbReference>
<feature type="domain" description="Poly(A) RNA polymerase mitochondrial-like central palm" evidence="1">
    <location>
        <begin position="21"/>
        <end position="139"/>
    </location>
</feature>
<dbReference type="SUPFAM" id="SSF81301">
    <property type="entry name" value="Nucleotidyltransferase"/>
    <property type="match status" value="1"/>
</dbReference>
<gene>
    <name evidence="3" type="ORF">RchiOBHm_Chr1g0372011</name>
</gene>
<dbReference type="EMBL" id="PDCK01000039">
    <property type="protein sequence ID" value="PRQ59605.1"/>
    <property type="molecule type" value="Genomic_DNA"/>
</dbReference>
<keyword evidence="3" id="KW-0808">Transferase</keyword>
<comment type="caution">
    <text evidence="3">The sequence shown here is derived from an EMBL/GenBank/DDBJ whole genome shotgun (WGS) entry which is preliminary data.</text>
</comment>
<evidence type="ECO:0000313" key="4">
    <source>
        <dbReference type="Proteomes" id="UP000238479"/>
    </source>
</evidence>
<dbReference type="InterPro" id="IPR054708">
    <property type="entry name" value="MTPAP-like_central"/>
</dbReference>
<accession>A0A2P6SLN8</accession>
<dbReference type="STRING" id="74649.A0A2P6SLN8"/>
<dbReference type="InterPro" id="IPR058921">
    <property type="entry name" value="PAP/OAS1-rel"/>
</dbReference>
<dbReference type="InterPro" id="IPR043519">
    <property type="entry name" value="NT_sf"/>
</dbReference>
<dbReference type="AlphaFoldDB" id="A0A2P6SLN8"/>
<dbReference type="Proteomes" id="UP000238479">
    <property type="component" value="Chromosome 1"/>
</dbReference>
<keyword evidence="4" id="KW-1185">Reference proteome</keyword>
<dbReference type="GO" id="GO:0016740">
    <property type="term" value="F:transferase activity"/>
    <property type="evidence" value="ECO:0007669"/>
    <property type="project" value="UniProtKB-KW"/>
</dbReference>
<proteinExistence type="predicted"/>
<dbReference type="Gene3D" id="3.30.460.10">
    <property type="entry name" value="Beta Polymerase, domain 2"/>
    <property type="match status" value="1"/>
</dbReference>
<dbReference type="GO" id="GO:0046872">
    <property type="term" value="F:metal ion binding"/>
    <property type="evidence" value="ECO:0007669"/>
    <property type="project" value="UniProtKB-KW"/>
</dbReference>
<dbReference type="Pfam" id="PF22600">
    <property type="entry name" value="MTPAP-like_central"/>
    <property type="match status" value="1"/>
</dbReference>